<gene>
    <name evidence="4" type="ORF">LCGC14_1527240</name>
</gene>
<dbReference type="Gene3D" id="3.40.50.150">
    <property type="entry name" value="Vaccinia Virus protein VP39"/>
    <property type="match status" value="1"/>
</dbReference>
<protein>
    <recommendedName>
        <fullName evidence="3">DNA methylase N-4/N-6 domain-containing protein</fullName>
    </recommendedName>
</protein>
<dbReference type="GO" id="GO:0003677">
    <property type="term" value="F:DNA binding"/>
    <property type="evidence" value="ECO:0007669"/>
    <property type="project" value="InterPro"/>
</dbReference>
<reference evidence="4" key="1">
    <citation type="journal article" date="2015" name="Nature">
        <title>Complex archaea that bridge the gap between prokaryotes and eukaryotes.</title>
        <authorList>
            <person name="Spang A."/>
            <person name="Saw J.H."/>
            <person name="Jorgensen S.L."/>
            <person name="Zaremba-Niedzwiedzka K."/>
            <person name="Martijn J."/>
            <person name="Lind A.E."/>
            <person name="van Eijk R."/>
            <person name="Schleper C."/>
            <person name="Guy L."/>
            <person name="Ettema T.J."/>
        </authorList>
    </citation>
    <scope>NUCLEOTIDE SEQUENCE</scope>
</reference>
<accession>A0A0F9IX97</accession>
<keyword evidence="1" id="KW-0489">Methyltransferase</keyword>
<dbReference type="AlphaFoldDB" id="A0A0F9IX97"/>
<dbReference type="InterPro" id="IPR029063">
    <property type="entry name" value="SAM-dependent_MTases_sf"/>
</dbReference>
<dbReference type="InterPro" id="IPR002941">
    <property type="entry name" value="DNA_methylase_N4/N6"/>
</dbReference>
<evidence type="ECO:0000259" key="3">
    <source>
        <dbReference type="Pfam" id="PF01555"/>
    </source>
</evidence>
<dbReference type="GO" id="GO:0008170">
    <property type="term" value="F:N-methyltransferase activity"/>
    <property type="evidence" value="ECO:0007669"/>
    <property type="project" value="InterPro"/>
</dbReference>
<dbReference type="Pfam" id="PF01555">
    <property type="entry name" value="N6_N4_Mtase"/>
    <property type="match status" value="1"/>
</dbReference>
<dbReference type="GO" id="GO:0032259">
    <property type="term" value="P:methylation"/>
    <property type="evidence" value="ECO:0007669"/>
    <property type="project" value="UniProtKB-KW"/>
</dbReference>
<dbReference type="SUPFAM" id="SSF53335">
    <property type="entry name" value="S-adenosyl-L-methionine-dependent methyltransferases"/>
    <property type="match status" value="1"/>
</dbReference>
<dbReference type="EMBL" id="LAZR01011403">
    <property type="protein sequence ID" value="KKM61888.1"/>
    <property type="molecule type" value="Genomic_DNA"/>
</dbReference>
<dbReference type="GO" id="GO:0009007">
    <property type="term" value="F:site-specific DNA-methyltransferase (adenine-specific) activity"/>
    <property type="evidence" value="ECO:0007669"/>
    <property type="project" value="TreeGrafter"/>
</dbReference>
<keyword evidence="2" id="KW-0808">Transferase</keyword>
<sequence>MWEQLKRLIKENGVIVLTASQPFSSALVMSNPEMFKHEWIWIKNRGSNFANTVREPMKEHESVLVFSNGNWTYNKQMQKRAVSGLARSIYSVEHNNHYREGTRQFEGRAHHKIDDLRVPSSWQKFNIASGKEKTKHPTQKPVALMEYLIKTYSNKGEIVLDFCMGSGTTGVACVRLSRSFIGIEKEEKYFKIAKSRIEKEQLQKECQIFD</sequence>
<feature type="domain" description="DNA methylase N-4/N-6" evidence="3">
    <location>
        <begin position="2"/>
        <end position="194"/>
    </location>
</feature>
<proteinExistence type="predicted"/>
<dbReference type="PANTHER" id="PTHR13370:SF3">
    <property type="entry name" value="TRNA (GUANINE(10)-N2)-METHYLTRANSFERASE HOMOLOG"/>
    <property type="match status" value="1"/>
</dbReference>
<evidence type="ECO:0000256" key="1">
    <source>
        <dbReference type="ARBA" id="ARBA00022603"/>
    </source>
</evidence>
<dbReference type="PANTHER" id="PTHR13370">
    <property type="entry name" value="RNA METHYLASE-RELATED"/>
    <property type="match status" value="1"/>
</dbReference>
<name>A0A0F9IX97_9ZZZZ</name>
<evidence type="ECO:0000313" key="4">
    <source>
        <dbReference type="EMBL" id="KKM61888.1"/>
    </source>
</evidence>
<dbReference type="GO" id="GO:0005737">
    <property type="term" value="C:cytoplasm"/>
    <property type="evidence" value="ECO:0007669"/>
    <property type="project" value="TreeGrafter"/>
</dbReference>
<dbReference type="PRINTS" id="PR00508">
    <property type="entry name" value="S21N4MTFRASE"/>
</dbReference>
<organism evidence="4">
    <name type="scientific">marine sediment metagenome</name>
    <dbReference type="NCBI Taxonomy" id="412755"/>
    <lineage>
        <taxon>unclassified sequences</taxon>
        <taxon>metagenomes</taxon>
        <taxon>ecological metagenomes</taxon>
    </lineage>
</organism>
<dbReference type="InterPro" id="IPR001091">
    <property type="entry name" value="RM_Methyltransferase"/>
</dbReference>
<evidence type="ECO:0000256" key="2">
    <source>
        <dbReference type="ARBA" id="ARBA00022679"/>
    </source>
</evidence>
<comment type="caution">
    <text evidence="4">The sequence shown here is derived from an EMBL/GenBank/DDBJ whole genome shotgun (WGS) entry which is preliminary data.</text>
</comment>